<evidence type="ECO:0000256" key="2">
    <source>
        <dbReference type="SAM" id="Phobius"/>
    </source>
</evidence>
<proteinExistence type="predicted"/>
<keyword evidence="2" id="KW-1133">Transmembrane helix</keyword>
<feature type="compositionally biased region" description="Polar residues" evidence="1">
    <location>
        <begin position="234"/>
        <end position="249"/>
    </location>
</feature>
<comment type="caution">
    <text evidence="3">The sequence shown here is derived from an EMBL/GenBank/DDBJ whole genome shotgun (WGS) entry which is preliminary data.</text>
</comment>
<protein>
    <recommendedName>
        <fullName evidence="5">MARVEL domain-containing protein</fullName>
    </recommendedName>
</protein>
<accession>A0A6G0XFS1</accession>
<dbReference type="Proteomes" id="UP000481153">
    <property type="component" value="Unassembled WGS sequence"/>
</dbReference>
<organism evidence="3 4">
    <name type="scientific">Aphanomyces euteiches</name>
    <dbReference type="NCBI Taxonomy" id="100861"/>
    <lineage>
        <taxon>Eukaryota</taxon>
        <taxon>Sar</taxon>
        <taxon>Stramenopiles</taxon>
        <taxon>Oomycota</taxon>
        <taxon>Saprolegniomycetes</taxon>
        <taxon>Saprolegniales</taxon>
        <taxon>Verrucalvaceae</taxon>
        <taxon>Aphanomyces</taxon>
    </lineage>
</organism>
<sequence length="249" mass="26620">MGWSCTSLISMLLRVLGFLFSIAALFIPEWSAMELRSAQFPSAAVAFAAGVWSFCIQARKTTSSVYDACFTYFGTSSDVVPLSNSTSTSSLVHSGACHSSTSFSNSIASLTLIAASDFDLYLHHVCGYWGQVTFALAVLVVVFGLMSILLSIRRGEHSTWSTIANISLCLAIISCVSSVASWLFVANGLSSSGVSIGVSLFLQVWAAMLYLASGIAVVASRHHTRQRRSDPSKDSNPIQSVTSPLQHVI</sequence>
<feature type="transmembrane region" description="Helical" evidence="2">
    <location>
        <begin position="128"/>
        <end position="150"/>
    </location>
</feature>
<evidence type="ECO:0008006" key="5">
    <source>
        <dbReference type="Google" id="ProtNLM"/>
    </source>
</evidence>
<keyword evidence="2" id="KW-0472">Membrane</keyword>
<evidence type="ECO:0000313" key="4">
    <source>
        <dbReference type="Proteomes" id="UP000481153"/>
    </source>
</evidence>
<feature type="transmembrane region" description="Helical" evidence="2">
    <location>
        <begin position="6"/>
        <end position="28"/>
    </location>
</feature>
<gene>
    <name evidence="3" type="ORF">Ae201684_005317</name>
</gene>
<keyword evidence="2" id="KW-0812">Transmembrane</keyword>
<feature type="transmembrane region" description="Helical" evidence="2">
    <location>
        <begin position="162"/>
        <end position="184"/>
    </location>
</feature>
<dbReference type="EMBL" id="VJMJ01000068">
    <property type="protein sequence ID" value="KAF0738948.1"/>
    <property type="molecule type" value="Genomic_DNA"/>
</dbReference>
<feature type="transmembrane region" description="Helical" evidence="2">
    <location>
        <begin position="196"/>
        <end position="219"/>
    </location>
</feature>
<evidence type="ECO:0000256" key="1">
    <source>
        <dbReference type="SAM" id="MobiDB-lite"/>
    </source>
</evidence>
<dbReference type="Gene3D" id="1.20.140.150">
    <property type="match status" value="1"/>
</dbReference>
<evidence type="ECO:0000313" key="3">
    <source>
        <dbReference type="EMBL" id="KAF0738948.1"/>
    </source>
</evidence>
<dbReference type="AlphaFoldDB" id="A0A6G0XFS1"/>
<keyword evidence="4" id="KW-1185">Reference proteome</keyword>
<reference evidence="3 4" key="1">
    <citation type="submission" date="2019-07" db="EMBL/GenBank/DDBJ databases">
        <title>Genomics analysis of Aphanomyces spp. identifies a new class of oomycete effector associated with host adaptation.</title>
        <authorList>
            <person name="Gaulin E."/>
        </authorList>
    </citation>
    <scope>NUCLEOTIDE SEQUENCE [LARGE SCALE GENOMIC DNA]</scope>
    <source>
        <strain evidence="3 4">ATCC 201684</strain>
    </source>
</reference>
<name>A0A6G0XFS1_9STRA</name>
<feature type="region of interest" description="Disordered" evidence="1">
    <location>
        <begin position="225"/>
        <end position="249"/>
    </location>
</feature>